<dbReference type="EMBL" id="NKHG01000100">
    <property type="protein sequence ID" value="PCK20299.1"/>
    <property type="molecule type" value="Genomic_DNA"/>
</dbReference>
<dbReference type="AlphaFoldDB" id="A0A2A5ITF5"/>
<reference evidence="1 2" key="1">
    <citation type="submission" date="2017-06" db="EMBL/GenBank/DDBJ databases">
        <title>Draft Genome Sequence of Bacillus sp Strain 36R Isolated from saline sediment at Atanasia, Sonora, Mexico.</title>
        <authorList>
            <person name="Sanchez Diaz R."/>
            <person name="Quiroz Macias M.E."/>
            <person name="Ibarra Gamez J.C."/>
            <person name="Enciso Ibarra J."/>
            <person name="Gomez Gil B."/>
            <person name="Galaviz Silva L."/>
        </authorList>
    </citation>
    <scope>NUCLEOTIDE SEQUENCE [LARGE SCALE GENOMIC DNA]</scope>
    <source>
        <strain evidence="1 2">36R_ATNSAL</strain>
    </source>
</reference>
<evidence type="ECO:0000313" key="1">
    <source>
        <dbReference type="EMBL" id="PCK20299.1"/>
    </source>
</evidence>
<sequence length="81" mass="9169">MSEVVEVKVLSGEGWEGLRRERLLIDGIEAMNAGPLSECPEDAILERDLYGPSDFAGILEAFLREHQGKKVRFIYEEDTDE</sequence>
<gene>
    <name evidence="1" type="ORF">CEY02_14085</name>
</gene>
<proteinExistence type="predicted"/>
<organism evidence="1 2">
    <name type="scientific">Bacillus pumilus</name>
    <name type="common">Bacillus mesentericus</name>
    <dbReference type="NCBI Taxonomy" id="1408"/>
    <lineage>
        <taxon>Bacteria</taxon>
        <taxon>Bacillati</taxon>
        <taxon>Bacillota</taxon>
        <taxon>Bacilli</taxon>
        <taxon>Bacillales</taxon>
        <taxon>Bacillaceae</taxon>
        <taxon>Bacillus</taxon>
    </lineage>
</organism>
<protein>
    <submittedName>
        <fullName evidence="1">Uncharacterized protein</fullName>
    </submittedName>
</protein>
<name>A0A2A5ITF5_BACPU</name>
<dbReference type="OrthoDB" id="2624256at2"/>
<comment type="caution">
    <text evidence="1">The sequence shown here is derived from an EMBL/GenBank/DDBJ whole genome shotgun (WGS) entry which is preliminary data.</text>
</comment>
<evidence type="ECO:0000313" key="2">
    <source>
        <dbReference type="Proteomes" id="UP000228754"/>
    </source>
</evidence>
<accession>A0A2A5ITF5</accession>
<dbReference type="Proteomes" id="UP000228754">
    <property type="component" value="Unassembled WGS sequence"/>
</dbReference>